<accession>D3VF90</accession>
<organism evidence="2 3">
    <name type="scientific">Xenorhabdus nematophila (strain ATCC 19061 / DSM 3370 / CCUG 14189 / LMG 1036 / NCIMB 9965 / AN6)</name>
    <dbReference type="NCBI Taxonomy" id="406817"/>
    <lineage>
        <taxon>Bacteria</taxon>
        <taxon>Pseudomonadati</taxon>
        <taxon>Pseudomonadota</taxon>
        <taxon>Gammaproteobacteria</taxon>
        <taxon>Enterobacterales</taxon>
        <taxon>Morganellaceae</taxon>
        <taxon>Xenorhabdus</taxon>
    </lineage>
</organism>
<keyword evidence="3" id="KW-1185">Reference proteome</keyword>
<keyword evidence="1" id="KW-0472">Membrane</keyword>
<sequence>MHWNIHFLSPMFILLLMELFWIVLIIKNSSLLILLHYYLIINIQSKYENEFYPSAHGAVVSTLVSIRPCQTCPYFVSIPTRHS</sequence>
<proteinExistence type="predicted"/>
<evidence type="ECO:0000313" key="3">
    <source>
        <dbReference type="Proteomes" id="UP000008075"/>
    </source>
</evidence>
<evidence type="ECO:0000313" key="2">
    <source>
        <dbReference type="EMBL" id="CBJ92547.1"/>
    </source>
</evidence>
<keyword evidence="1" id="KW-1133">Transmembrane helix</keyword>
<dbReference type="HOGENOM" id="CLU_2541796_0_0_6"/>
<dbReference type="AlphaFoldDB" id="D3VF90"/>
<dbReference type="KEGG" id="xne:XNC1_4525"/>
<protein>
    <submittedName>
        <fullName evidence="2">Uncharacterized protein</fullName>
    </submittedName>
</protein>
<keyword evidence="1" id="KW-0812">Transmembrane</keyword>
<feature type="transmembrane region" description="Helical" evidence="1">
    <location>
        <begin position="12"/>
        <end position="39"/>
    </location>
</feature>
<dbReference type="EMBL" id="FN667742">
    <property type="protein sequence ID" value="CBJ92547.1"/>
    <property type="molecule type" value="Genomic_DNA"/>
</dbReference>
<dbReference type="Proteomes" id="UP000008075">
    <property type="component" value="Chromosome"/>
</dbReference>
<evidence type="ECO:0000256" key="1">
    <source>
        <dbReference type="SAM" id="Phobius"/>
    </source>
</evidence>
<name>D3VF90_XENNA</name>
<gene>
    <name evidence="2" type="ordered locus">XNC1_4525</name>
</gene>
<reference evidence="2 3" key="1">
    <citation type="journal article" date="2011" name="PLoS ONE">
        <title>The entomopathogenic bacterial endosymbionts xenorhabdus and photorhabdus: convergent lifestyles from divergent genomes.</title>
        <authorList>
            <person name="Chaston J.M."/>
            <person name="Suen G."/>
            <person name="Tucker S.L."/>
            <person name="Andersen A.W."/>
            <person name="Bhasin A."/>
            <person name="Bode E."/>
            <person name="Bode H.B."/>
            <person name="Brachmann A.O."/>
            <person name="Cowles C.E."/>
            <person name="Cowles K.N."/>
            <person name="Darby C."/>
            <person name="de Leon L."/>
            <person name="Drace K."/>
            <person name="Du Z."/>
            <person name="Givaudan A."/>
            <person name="Herbert Tran E.E."/>
            <person name="Jewell K.A."/>
            <person name="Knack J.J."/>
            <person name="Krasomil-Osterfeld K.C."/>
            <person name="Kukor R."/>
            <person name="Lanois A."/>
            <person name="Latreille P."/>
            <person name="Leimgruber N.K."/>
            <person name="Lipke C.M."/>
            <person name="Liu R."/>
            <person name="Lu X."/>
            <person name="Martens E.C."/>
            <person name="Marri P.R."/>
            <person name="Medigue C."/>
            <person name="Menard M.L."/>
            <person name="Miller N.M."/>
            <person name="Morales-Soto N."/>
            <person name="Norton S."/>
            <person name="Ogier J.C."/>
            <person name="Orchard S.S."/>
            <person name="Park D."/>
            <person name="Park Y."/>
            <person name="Qurollo B.A."/>
            <person name="Sugar D.R."/>
            <person name="Richards G.R."/>
            <person name="Rouy Z."/>
            <person name="Slominski B."/>
            <person name="Slominski K."/>
            <person name="Snyder H."/>
            <person name="Tjaden B.C."/>
            <person name="van der Hoeven R."/>
            <person name="Welch R.D."/>
            <person name="Wheeler C."/>
            <person name="Xiang B."/>
            <person name="Barbazuk B."/>
            <person name="Gaudriault S."/>
            <person name="Goodner B."/>
            <person name="Slater S.C."/>
            <person name="Forst S."/>
            <person name="Goldman B.S."/>
            <person name="Goodrich-Blair H."/>
        </authorList>
    </citation>
    <scope>NUCLEOTIDE SEQUENCE [LARGE SCALE GENOMIC DNA]</scope>
    <source>
        <strain evidence="3">ATCC 19061 / DSM 3370 / CCUG 14189 / LMG 1036 / NCIMB 9965 / AN6</strain>
    </source>
</reference>